<dbReference type="InterPro" id="IPR006027">
    <property type="entry name" value="NusB_RsmB_TIM44"/>
</dbReference>
<dbReference type="EMBL" id="DTBX01000105">
    <property type="protein sequence ID" value="HGQ55405.1"/>
    <property type="molecule type" value="Genomic_DNA"/>
</dbReference>
<evidence type="ECO:0000256" key="3">
    <source>
        <dbReference type="ARBA" id="ARBA00022884"/>
    </source>
</evidence>
<dbReference type="SUPFAM" id="SSF48013">
    <property type="entry name" value="NusB-like"/>
    <property type="match status" value="1"/>
</dbReference>
<keyword evidence="2 6" id="KW-0889">Transcription antitermination</keyword>
<keyword evidence="5 6" id="KW-0804">Transcription</keyword>
<name>A0A7C4VZ09_UNCW3</name>
<evidence type="ECO:0000313" key="9">
    <source>
        <dbReference type="EMBL" id="HGU47109.1"/>
    </source>
</evidence>
<dbReference type="CDD" id="cd00619">
    <property type="entry name" value="Terminator_NusB"/>
    <property type="match status" value="1"/>
</dbReference>
<sequence length="139" mass="16521">MKEPLRRKARKAALTILYIHDLMGFPLDEVVKQVLEKIKLNEKNLEYLDKLISQIKEHKKKIDRTIKKYLINWDFQRLSYIDRAILRIATCELLYFEDIPPKVSIDEAIELAKEFSDDDARRFINGVLDAIYKNLDIKK</sequence>
<dbReference type="Gene3D" id="1.10.940.10">
    <property type="entry name" value="NusB-like"/>
    <property type="match status" value="1"/>
</dbReference>
<evidence type="ECO:0000259" key="7">
    <source>
        <dbReference type="Pfam" id="PF01029"/>
    </source>
</evidence>
<dbReference type="GO" id="GO:0006353">
    <property type="term" value="P:DNA-templated transcription termination"/>
    <property type="evidence" value="ECO:0007669"/>
    <property type="project" value="UniProtKB-UniRule"/>
</dbReference>
<evidence type="ECO:0000256" key="5">
    <source>
        <dbReference type="ARBA" id="ARBA00023163"/>
    </source>
</evidence>
<keyword evidence="3 6" id="KW-0694">RNA-binding</keyword>
<feature type="domain" description="NusB/RsmB/TIM44" evidence="7">
    <location>
        <begin position="7"/>
        <end position="133"/>
    </location>
</feature>
<proteinExistence type="inferred from homology"/>
<dbReference type="GO" id="GO:0003723">
    <property type="term" value="F:RNA binding"/>
    <property type="evidence" value="ECO:0007669"/>
    <property type="project" value="UniProtKB-UniRule"/>
</dbReference>
<evidence type="ECO:0000256" key="1">
    <source>
        <dbReference type="ARBA" id="ARBA00005952"/>
    </source>
</evidence>
<dbReference type="AlphaFoldDB" id="A0A7C4VZ09"/>
<dbReference type="HAMAP" id="MF_00073">
    <property type="entry name" value="NusB"/>
    <property type="match status" value="1"/>
</dbReference>
<comment type="similarity">
    <text evidence="1 6">Belongs to the NusB family.</text>
</comment>
<dbReference type="Pfam" id="PF01029">
    <property type="entry name" value="NusB"/>
    <property type="match status" value="1"/>
</dbReference>
<keyword evidence="4 6" id="KW-0805">Transcription regulation</keyword>
<dbReference type="GO" id="GO:0005829">
    <property type="term" value="C:cytosol"/>
    <property type="evidence" value="ECO:0007669"/>
    <property type="project" value="TreeGrafter"/>
</dbReference>
<dbReference type="EMBL" id="DSZH01000043">
    <property type="protein sequence ID" value="HGU47109.1"/>
    <property type="molecule type" value="Genomic_DNA"/>
</dbReference>
<organism evidence="9">
    <name type="scientific">candidate division WOR-3 bacterium</name>
    <dbReference type="NCBI Taxonomy" id="2052148"/>
    <lineage>
        <taxon>Bacteria</taxon>
        <taxon>Bacteria division WOR-3</taxon>
    </lineage>
</organism>
<protein>
    <recommendedName>
        <fullName evidence="6">Transcription antitermination protein NusB</fullName>
    </recommendedName>
    <alternativeName>
        <fullName evidence="6">Antitermination factor NusB</fullName>
    </alternativeName>
</protein>
<dbReference type="InterPro" id="IPR011605">
    <property type="entry name" value="NusB_fam"/>
</dbReference>
<accession>A0A7C4VZ09</accession>
<evidence type="ECO:0000256" key="4">
    <source>
        <dbReference type="ARBA" id="ARBA00023015"/>
    </source>
</evidence>
<reference evidence="9" key="1">
    <citation type="journal article" date="2020" name="mSystems">
        <title>Genome- and Community-Level Interaction Insights into Carbon Utilization and Element Cycling Functions of Hydrothermarchaeota in Hydrothermal Sediment.</title>
        <authorList>
            <person name="Zhou Z."/>
            <person name="Liu Y."/>
            <person name="Xu W."/>
            <person name="Pan J."/>
            <person name="Luo Z.H."/>
            <person name="Li M."/>
        </authorList>
    </citation>
    <scope>NUCLEOTIDE SEQUENCE [LARGE SCALE GENOMIC DNA]</scope>
    <source>
        <strain evidence="9">SpSt-594</strain>
        <strain evidence="8">SpSt-655</strain>
    </source>
</reference>
<gene>
    <name evidence="6 9" type="primary">nusB</name>
    <name evidence="9" type="ORF">ENT60_00900</name>
    <name evidence="8" type="ORF">ENU28_02940</name>
</gene>
<dbReference type="GO" id="GO:0031564">
    <property type="term" value="P:transcription antitermination"/>
    <property type="evidence" value="ECO:0007669"/>
    <property type="project" value="UniProtKB-KW"/>
</dbReference>
<comment type="function">
    <text evidence="6">Involved in transcription antitermination. Required for transcription of ribosomal RNA (rRNA) genes. Binds specifically to the boxA antiterminator sequence of the ribosomal RNA (rrn) operons.</text>
</comment>
<evidence type="ECO:0000313" key="8">
    <source>
        <dbReference type="EMBL" id="HGQ55405.1"/>
    </source>
</evidence>
<comment type="caution">
    <text evidence="9">The sequence shown here is derived from an EMBL/GenBank/DDBJ whole genome shotgun (WGS) entry which is preliminary data.</text>
</comment>
<dbReference type="NCBIfam" id="TIGR01951">
    <property type="entry name" value="nusB"/>
    <property type="match status" value="1"/>
</dbReference>
<dbReference type="PANTHER" id="PTHR11078:SF3">
    <property type="entry name" value="ANTITERMINATION NUSB DOMAIN-CONTAINING PROTEIN"/>
    <property type="match status" value="1"/>
</dbReference>
<evidence type="ECO:0000256" key="6">
    <source>
        <dbReference type="HAMAP-Rule" id="MF_00073"/>
    </source>
</evidence>
<evidence type="ECO:0000256" key="2">
    <source>
        <dbReference type="ARBA" id="ARBA00022814"/>
    </source>
</evidence>
<dbReference type="InterPro" id="IPR035926">
    <property type="entry name" value="NusB-like_sf"/>
</dbReference>
<dbReference type="PANTHER" id="PTHR11078">
    <property type="entry name" value="N UTILIZATION SUBSTANCE PROTEIN B-RELATED"/>
    <property type="match status" value="1"/>
</dbReference>